<protein>
    <submittedName>
        <fullName evidence="1">Uncharacterized protein</fullName>
    </submittedName>
</protein>
<sequence>MSNSATPSYAQAAKGQSTVQSSGSQSSATESQAPSTTSTQSRDAAPTPSTRAPSVAISTTSNEVDGSQNTRSSSVKPESLSGIDTDSVSTGDKAGPQSNLPAQGTEKALSEMIPQGTERRGRGRGQTLTSQATDAGDGKKTRKARKGKGAEKESEQSQDQDRKDDITPKQELSDAPLPTVNPWAQRAAKFTAASSTTTPSRNPNDTAPGQQSTTQEYKQRPAQNDGVDTPASHSRALSGGVKGTKKDTEQPRSNGNQSSRRTAPRGFRGPNGEDRAGYEALGPAASNTLSWPTPESAANDLKAQVNAEKPEREKKEETGPSKPRQKEKWVHVPYVPTVAFETPLPSRGGRGGRGGGSRGGRDGATRNNHATNESSPTDRAQENGVAPGSASAAASKRQSVDISTSREGRKPLAQPTAGKTSGEISSANSKVDVPKQNLGDQVPGITSPTNSVRAGSSNQRAEESSKPSQSVRENGVHHLKDPGFQGQNGSNRSDRARGGARGRGGHSVSNGIAHTQSQYTQGSVGYGYSTNPSLRQPNYGYTQMSYGGPFQGQTTGNHHRSRPSSGNNRSQGGGRHQSSRTGSFPPVGMYEPAYPHTSTPYGYSDPQHILHVIGSQMDYYFSIDNLCKDTYLRQHMDSQGFVPLAVITAFKRMQNIAQDYQVVRVACEHSPHVQLVVTETGEDKVRRRDKWEPWVLDMHLRHPTAQNDGPTAWHPWSSQLGYYPHVFAYGSEAAPMFSPAGTDTQQFSPYVNGNGVTSPTTNGVNGHAYPSESQLSATVPEFSPTAVSGMGTASQKGFVAANTAGDELANGTSLTNGTHSHENVEPVSL</sequence>
<accession>A0ACB9ZHN9</accession>
<comment type="caution">
    <text evidence="1">The sequence shown here is derived from an EMBL/GenBank/DDBJ whole genome shotgun (WGS) entry which is preliminary data.</text>
</comment>
<organism evidence="1 2">
    <name type="scientific">Hypoxylon rubiginosum</name>
    <dbReference type="NCBI Taxonomy" id="110542"/>
    <lineage>
        <taxon>Eukaryota</taxon>
        <taxon>Fungi</taxon>
        <taxon>Dikarya</taxon>
        <taxon>Ascomycota</taxon>
        <taxon>Pezizomycotina</taxon>
        <taxon>Sordariomycetes</taxon>
        <taxon>Xylariomycetidae</taxon>
        <taxon>Xylariales</taxon>
        <taxon>Hypoxylaceae</taxon>
        <taxon>Hypoxylon</taxon>
    </lineage>
</organism>
<keyword evidence="2" id="KW-1185">Reference proteome</keyword>
<evidence type="ECO:0000313" key="1">
    <source>
        <dbReference type="EMBL" id="KAI4870463.1"/>
    </source>
</evidence>
<dbReference type="Proteomes" id="UP001497700">
    <property type="component" value="Unassembled WGS sequence"/>
</dbReference>
<gene>
    <name evidence="1" type="ORF">F4820DRAFT_443183</name>
</gene>
<name>A0ACB9ZHN9_9PEZI</name>
<reference evidence="1 2" key="1">
    <citation type="journal article" date="2022" name="New Phytol.">
        <title>Ecological generalism drives hyperdiversity of secondary metabolite gene clusters in xylarialean endophytes.</title>
        <authorList>
            <person name="Franco M.E.E."/>
            <person name="Wisecaver J.H."/>
            <person name="Arnold A.E."/>
            <person name="Ju Y.M."/>
            <person name="Slot J.C."/>
            <person name="Ahrendt S."/>
            <person name="Moore L.P."/>
            <person name="Eastman K.E."/>
            <person name="Scott K."/>
            <person name="Konkel Z."/>
            <person name="Mondo S.J."/>
            <person name="Kuo A."/>
            <person name="Hayes R.D."/>
            <person name="Haridas S."/>
            <person name="Andreopoulos B."/>
            <person name="Riley R."/>
            <person name="LaButti K."/>
            <person name="Pangilinan J."/>
            <person name="Lipzen A."/>
            <person name="Amirebrahimi M."/>
            <person name="Yan J."/>
            <person name="Adam C."/>
            <person name="Keymanesh K."/>
            <person name="Ng V."/>
            <person name="Louie K."/>
            <person name="Northen T."/>
            <person name="Drula E."/>
            <person name="Henrissat B."/>
            <person name="Hsieh H.M."/>
            <person name="Youens-Clark K."/>
            <person name="Lutzoni F."/>
            <person name="Miadlikowska J."/>
            <person name="Eastwood D.C."/>
            <person name="Hamelin R.C."/>
            <person name="Grigoriev I.V."/>
            <person name="U'Ren J.M."/>
        </authorList>
    </citation>
    <scope>NUCLEOTIDE SEQUENCE [LARGE SCALE GENOMIC DNA]</scope>
    <source>
        <strain evidence="1 2">CBS 119005</strain>
    </source>
</reference>
<dbReference type="EMBL" id="MU393424">
    <property type="protein sequence ID" value="KAI4870463.1"/>
    <property type="molecule type" value="Genomic_DNA"/>
</dbReference>
<evidence type="ECO:0000313" key="2">
    <source>
        <dbReference type="Proteomes" id="UP001497700"/>
    </source>
</evidence>
<proteinExistence type="predicted"/>